<dbReference type="FunFam" id="3.40.50.1970:FF:000003">
    <property type="entry name" value="Alcohol dehydrogenase, iron-containing"/>
    <property type="match status" value="1"/>
</dbReference>
<dbReference type="PANTHER" id="PTHR11496:SF102">
    <property type="entry name" value="ALCOHOL DEHYDROGENASE 4"/>
    <property type="match status" value="1"/>
</dbReference>
<dbReference type="PANTHER" id="PTHR11496">
    <property type="entry name" value="ALCOHOL DEHYDROGENASE"/>
    <property type="match status" value="1"/>
</dbReference>
<dbReference type="InterPro" id="IPR039697">
    <property type="entry name" value="Alcohol_dehydrogenase_Fe"/>
</dbReference>
<comment type="similarity">
    <text evidence="1">Belongs to the iron-containing alcohol dehydrogenase family.</text>
</comment>
<gene>
    <name evidence="5" type="ORF">FC48_GL001913</name>
</gene>
<dbReference type="Proteomes" id="UP000051612">
    <property type="component" value="Unassembled WGS sequence"/>
</dbReference>
<organism evidence="5 6">
    <name type="scientific">Ligilactobacillus murinus DSM 20452 = NBRC 14221</name>
    <dbReference type="NCBI Taxonomy" id="1423772"/>
    <lineage>
        <taxon>Bacteria</taxon>
        <taxon>Bacillati</taxon>
        <taxon>Bacillota</taxon>
        <taxon>Bacilli</taxon>
        <taxon>Lactobacillales</taxon>
        <taxon>Lactobacillaceae</taxon>
        <taxon>Ligilactobacillus</taxon>
    </lineage>
</organism>
<dbReference type="RefSeq" id="WP_056958695.1">
    <property type="nucleotide sequence ID" value="NZ_AYYN01000045.1"/>
</dbReference>
<name>A0A0R2BA10_9LACO</name>
<feature type="domain" description="Alcohol dehydrogenase iron-type/glycerol dehydrogenase GldA" evidence="3">
    <location>
        <begin position="8"/>
        <end position="171"/>
    </location>
</feature>
<evidence type="ECO:0000259" key="3">
    <source>
        <dbReference type="Pfam" id="PF00465"/>
    </source>
</evidence>
<dbReference type="SUPFAM" id="SSF56796">
    <property type="entry name" value="Dehydroquinate synthase-like"/>
    <property type="match status" value="1"/>
</dbReference>
<evidence type="ECO:0000259" key="4">
    <source>
        <dbReference type="Pfam" id="PF25137"/>
    </source>
</evidence>
<dbReference type="Gene3D" id="1.20.1090.10">
    <property type="entry name" value="Dehydroquinate synthase-like - alpha domain"/>
    <property type="match status" value="1"/>
</dbReference>
<feature type="domain" description="Fe-containing alcohol dehydrogenase-like C-terminal" evidence="4">
    <location>
        <begin position="183"/>
        <end position="375"/>
    </location>
</feature>
<protein>
    <submittedName>
        <fullName evidence="5">Alcohol dehydrogenase, iron-dependent</fullName>
    </submittedName>
</protein>
<evidence type="ECO:0000256" key="1">
    <source>
        <dbReference type="ARBA" id="ARBA00007358"/>
    </source>
</evidence>
<accession>A0A0R2BA10</accession>
<dbReference type="Pfam" id="PF25137">
    <property type="entry name" value="ADH_Fe_C"/>
    <property type="match status" value="1"/>
</dbReference>
<dbReference type="EMBL" id="AYYN01000045">
    <property type="protein sequence ID" value="KRM76174.1"/>
    <property type="molecule type" value="Genomic_DNA"/>
</dbReference>
<evidence type="ECO:0000313" key="5">
    <source>
        <dbReference type="EMBL" id="KRM76174.1"/>
    </source>
</evidence>
<evidence type="ECO:0000256" key="2">
    <source>
        <dbReference type="ARBA" id="ARBA00023002"/>
    </source>
</evidence>
<dbReference type="GO" id="GO:0046872">
    <property type="term" value="F:metal ion binding"/>
    <property type="evidence" value="ECO:0007669"/>
    <property type="project" value="InterPro"/>
</dbReference>
<dbReference type="InterPro" id="IPR056798">
    <property type="entry name" value="ADH_Fe_C"/>
</dbReference>
<comment type="caution">
    <text evidence="5">The sequence shown here is derived from an EMBL/GenBank/DDBJ whole genome shotgun (WGS) entry which is preliminary data.</text>
</comment>
<dbReference type="Pfam" id="PF00465">
    <property type="entry name" value="Fe-ADH"/>
    <property type="match status" value="1"/>
</dbReference>
<keyword evidence="2" id="KW-0560">Oxidoreductase</keyword>
<reference evidence="5 6" key="1">
    <citation type="journal article" date="2015" name="Genome Announc.">
        <title>Expanding the biotechnology potential of lactobacilli through comparative genomics of 213 strains and associated genera.</title>
        <authorList>
            <person name="Sun Z."/>
            <person name="Harris H.M."/>
            <person name="McCann A."/>
            <person name="Guo C."/>
            <person name="Argimon S."/>
            <person name="Zhang W."/>
            <person name="Yang X."/>
            <person name="Jeffery I.B."/>
            <person name="Cooney J.C."/>
            <person name="Kagawa T.F."/>
            <person name="Liu W."/>
            <person name="Song Y."/>
            <person name="Salvetti E."/>
            <person name="Wrobel A."/>
            <person name="Rasinkangas P."/>
            <person name="Parkhill J."/>
            <person name="Rea M.C."/>
            <person name="O'Sullivan O."/>
            <person name="Ritari J."/>
            <person name="Douillard F.P."/>
            <person name="Paul Ross R."/>
            <person name="Yang R."/>
            <person name="Briner A.E."/>
            <person name="Felis G.E."/>
            <person name="de Vos W.M."/>
            <person name="Barrangou R."/>
            <person name="Klaenhammer T.R."/>
            <person name="Caufield P.W."/>
            <person name="Cui Y."/>
            <person name="Zhang H."/>
            <person name="O'Toole P.W."/>
        </authorList>
    </citation>
    <scope>NUCLEOTIDE SEQUENCE [LARGE SCALE GENOMIC DNA]</scope>
    <source>
        <strain evidence="5 6">DSM 20452</strain>
    </source>
</reference>
<dbReference type="GO" id="GO:0004022">
    <property type="term" value="F:alcohol dehydrogenase (NAD+) activity"/>
    <property type="evidence" value="ECO:0007669"/>
    <property type="project" value="TreeGrafter"/>
</dbReference>
<dbReference type="Gene3D" id="3.40.50.1970">
    <property type="match status" value="1"/>
</dbReference>
<evidence type="ECO:0000313" key="6">
    <source>
        <dbReference type="Proteomes" id="UP000051612"/>
    </source>
</evidence>
<dbReference type="PATRIC" id="fig|1423772.3.peg.2047"/>
<dbReference type="CDD" id="cd14863">
    <property type="entry name" value="Fe-ADH-like"/>
    <property type="match status" value="1"/>
</dbReference>
<dbReference type="InterPro" id="IPR001670">
    <property type="entry name" value="ADH_Fe/GldA"/>
</dbReference>
<sequence>MDIKMLQPVKVLSSHDLVQSVQDILRTEYKMRPFIVMDEFLTENPQVKELLAVLPEYELFTKIIPDPPASLIIEGAEALTTYAADVIIAIGGGSCLDAAKGMGLYAKNQGQLADYFDPEAELKKGVLLVSIPTTAGTGSELSNALVVTDEATAQKKAILTPAAMSDYAVLVPELTVSLPKRQTIASGLDAFSHAAEGYLSRLATPMTDAICEKIMFLLVNYLPRAVADGTDLKARERVLSAASLAGWMLNNAGTNLGHSTAHILGAKYHLVHGEAVAYALPGVLELVNETMPTKVKEIGKILGVEFALDDTPAIVLQKTRAAYCHFRDELVDLHPFSDYQLAEAELLTNVDAILHERFAQNTPVELTPKKVTRLLCEFG</sequence>
<dbReference type="AlphaFoldDB" id="A0A0R2BA10"/>
<proteinExistence type="inferred from homology"/>